<evidence type="ECO:0000256" key="1">
    <source>
        <dbReference type="ARBA" id="ARBA00001971"/>
    </source>
</evidence>
<dbReference type="Gene3D" id="1.10.630.10">
    <property type="entry name" value="Cytochrome P450"/>
    <property type="match status" value="1"/>
</dbReference>
<evidence type="ECO:0008006" key="17">
    <source>
        <dbReference type="Google" id="ProtNLM"/>
    </source>
</evidence>
<evidence type="ECO:0000313" key="16">
    <source>
        <dbReference type="Proteomes" id="UP000053593"/>
    </source>
</evidence>
<evidence type="ECO:0000256" key="13">
    <source>
        <dbReference type="PIRSR" id="PIRSR602401-1"/>
    </source>
</evidence>
<sequence>MSPISASNLFPDILSTSPLIVVLVGLTVYWVLHKLFFYPLFFSPIRNVPGPPLGHPLWGQFAKVMSSESGIAQREWAKQYGAVVRVVGPVGIERVMFLRPEALHKIMVKDWLDYPRPDFMRKVLGHVTGYGLLTVTGDDHRQMRKAMNPAFSIPNLMAQTDMYYEAIQGLVDIFAAQADQKEGKIIQVYEWMSKVTLDIICETAFGYRTDSLHNPHNELAEAYEHLVNLQSGTNLVKFIGTVIIPGMPRFLQTEFAYRHRNIFSYVSPLAPLTTVLDSMHTIKRVSTQMVQDKIKESIESGMVEGDSELSGKKDIMSILIRARMREVGDGYKMSDEAMMAQVLTFLGAGHETTASGLAWTLWLLSKDIASQEKLRAEITPFYAQNPRLDYKTLRDLQWLDCVVMESLRVMPPVPLTLRESGKSDYIDGTFIPKGTLFWIPIRVINTWKEVWGDDAEEFRPDRWLNLPKDYNSTFSTFSFIAGPHACIGKTMAIVEMKAVLAALIANFTFEPAFEGQQAQPTTAITMKPADGMPLRVKRIH</sequence>
<evidence type="ECO:0000313" key="15">
    <source>
        <dbReference type="EMBL" id="KIK58654.1"/>
    </source>
</evidence>
<feature type="transmembrane region" description="Helical" evidence="14">
    <location>
        <begin position="13"/>
        <end position="32"/>
    </location>
</feature>
<dbReference type="PRINTS" id="PR00385">
    <property type="entry name" value="P450"/>
</dbReference>
<comment type="cofactor">
    <cofactor evidence="1 13">
        <name>heme</name>
        <dbReference type="ChEBI" id="CHEBI:30413"/>
    </cofactor>
</comment>
<comment type="pathway">
    <text evidence="3">Secondary metabolite biosynthesis; terpenoid biosynthesis.</text>
</comment>
<dbReference type="EMBL" id="KN834784">
    <property type="protein sequence ID" value="KIK58654.1"/>
    <property type="molecule type" value="Genomic_DNA"/>
</dbReference>
<dbReference type="InterPro" id="IPR002401">
    <property type="entry name" value="Cyt_P450_E_grp-I"/>
</dbReference>
<dbReference type="GO" id="GO:0005506">
    <property type="term" value="F:iron ion binding"/>
    <property type="evidence" value="ECO:0007669"/>
    <property type="project" value="InterPro"/>
</dbReference>
<evidence type="ECO:0000256" key="12">
    <source>
        <dbReference type="ARBA" id="ARBA00023136"/>
    </source>
</evidence>
<keyword evidence="7 13" id="KW-0479">Metal-binding</keyword>
<dbReference type="InterPro" id="IPR001128">
    <property type="entry name" value="Cyt_P450"/>
</dbReference>
<evidence type="ECO:0000256" key="10">
    <source>
        <dbReference type="ARBA" id="ARBA00023004"/>
    </source>
</evidence>
<comment type="similarity">
    <text evidence="4">Belongs to the cytochrome P450 family.</text>
</comment>
<keyword evidence="16" id="KW-1185">Reference proteome</keyword>
<dbReference type="InterPro" id="IPR036396">
    <property type="entry name" value="Cyt_P450_sf"/>
</dbReference>
<dbReference type="SUPFAM" id="SSF48264">
    <property type="entry name" value="Cytochrome P450"/>
    <property type="match status" value="1"/>
</dbReference>
<evidence type="ECO:0000256" key="11">
    <source>
        <dbReference type="ARBA" id="ARBA00023033"/>
    </source>
</evidence>
<evidence type="ECO:0000256" key="14">
    <source>
        <dbReference type="SAM" id="Phobius"/>
    </source>
</evidence>
<evidence type="ECO:0000256" key="3">
    <source>
        <dbReference type="ARBA" id="ARBA00004721"/>
    </source>
</evidence>
<keyword evidence="8 14" id="KW-1133">Transmembrane helix</keyword>
<organism evidence="15 16">
    <name type="scientific">Collybiopsis luxurians FD-317 M1</name>
    <dbReference type="NCBI Taxonomy" id="944289"/>
    <lineage>
        <taxon>Eukaryota</taxon>
        <taxon>Fungi</taxon>
        <taxon>Dikarya</taxon>
        <taxon>Basidiomycota</taxon>
        <taxon>Agaricomycotina</taxon>
        <taxon>Agaricomycetes</taxon>
        <taxon>Agaricomycetidae</taxon>
        <taxon>Agaricales</taxon>
        <taxon>Marasmiineae</taxon>
        <taxon>Omphalotaceae</taxon>
        <taxon>Collybiopsis</taxon>
        <taxon>Collybiopsis luxurians</taxon>
    </lineage>
</organism>
<keyword evidence="10 13" id="KW-0408">Iron</keyword>
<dbReference type="GO" id="GO:0004497">
    <property type="term" value="F:monooxygenase activity"/>
    <property type="evidence" value="ECO:0007669"/>
    <property type="project" value="UniProtKB-KW"/>
</dbReference>
<dbReference type="AlphaFoldDB" id="A0A0D0C846"/>
<protein>
    <recommendedName>
        <fullName evidence="17">Cytochrome P450</fullName>
    </recommendedName>
</protein>
<evidence type="ECO:0000256" key="9">
    <source>
        <dbReference type="ARBA" id="ARBA00023002"/>
    </source>
</evidence>
<keyword evidence="9" id="KW-0560">Oxidoreductase</keyword>
<evidence type="ECO:0000256" key="6">
    <source>
        <dbReference type="ARBA" id="ARBA00022692"/>
    </source>
</evidence>
<gene>
    <name evidence="15" type="ORF">GYMLUDRAFT_694329</name>
</gene>
<evidence type="ECO:0000256" key="2">
    <source>
        <dbReference type="ARBA" id="ARBA00004370"/>
    </source>
</evidence>
<feature type="binding site" description="axial binding residue" evidence="13">
    <location>
        <position position="486"/>
    </location>
    <ligand>
        <name>heme</name>
        <dbReference type="ChEBI" id="CHEBI:30413"/>
    </ligand>
    <ligandPart>
        <name>Fe</name>
        <dbReference type="ChEBI" id="CHEBI:18248"/>
    </ligandPart>
</feature>
<dbReference type="PRINTS" id="PR00463">
    <property type="entry name" value="EP450I"/>
</dbReference>
<evidence type="ECO:0000256" key="5">
    <source>
        <dbReference type="ARBA" id="ARBA00022617"/>
    </source>
</evidence>
<keyword evidence="5 13" id="KW-0349">Heme</keyword>
<dbReference type="PANTHER" id="PTHR24305">
    <property type="entry name" value="CYTOCHROME P450"/>
    <property type="match status" value="1"/>
</dbReference>
<keyword evidence="12 14" id="KW-0472">Membrane</keyword>
<evidence type="ECO:0000256" key="4">
    <source>
        <dbReference type="ARBA" id="ARBA00010617"/>
    </source>
</evidence>
<comment type="subcellular location">
    <subcellularLocation>
        <location evidence="2">Membrane</location>
    </subcellularLocation>
</comment>
<dbReference type="CDD" id="cd11069">
    <property type="entry name" value="CYP_FUM15-like"/>
    <property type="match status" value="1"/>
</dbReference>
<dbReference type="GO" id="GO:0016705">
    <property type="term" value="F:oxidoreductase activity, acting on paired donors, with incorporation or reduction of molecular oxygen"/>
    <property type="evidence" value="ECO:0007669"/>
    <property type="project" value="InterPro"/>
</dbReference>
<evidence type="ECO:0000256" key="8">
    <source>
        <dbReference type="ARBA" id="ARBA00022989"/>
    </source>
</evidence>
<dbReference type="Pfam" id="PF00067">
    <property type="entry name" value="p450"/>
    <property type="match status" value="1"/>
</dbReference>
<reference evidence="15 16" key="1">
    <citation type="submission" date="2014-04" db="EMBL/GenBank/DDBJ databases">
        <title>Evolutionary Origins and Diversification of the Mycorrhizal Mutualists.</title>
        <authorList>
            <consortium name="DOE Joint Genome Institute"/>
            <consortium name="Mycorrhizal Genomics Consortium"/>
            <person name="Kohler A."/>
            <person name="Kuo A."/>
            <person name="Nagy L.G."/>
            <person name="Floudas D."/>
            <person name="Copeland A."/>
            <person name="Barry K.W."/>
            <person name="Cichocki N."/>
            <person name="Veneault-Fourrey C."/>
            <person name="LaButti K."/>
            <person name="Lindquist E.A."/>
            <person name="Lipzen A."/>
            <person name="Lundell T."/>
            <person name="Morin E."/>
            <person name="Murat C."/>
            <person name="Riley R."/>
            <person name="Ohm R."/>
            <person name="Sun H."/>
            <person name="Tunlid A."/>
            <person name="Henrissat B."/>
            <person name="Grigoriev I.V."/>
            <person name="Hibbett D.S."/>
            <person name="Martin F."/>
        </authorList>
    </citation>
    <scope>NUCLEOTIDE SEQUENCE [LARGE SCALE GENOMIC DNA]</scope>
    <source>
        <strain evidence="15 16">FD-317 M1</strain>
    </source>
</reference>
<dbReference type="GO" id="GO:0020037">
    <property type="term" value="F:heme binding"/>
    <property type="evidence" value="ECO:0007669"/>
    <property type="project" value="InterPro"/>
</dbReference>
<dbReference type="GO" id="GO:0016020">
    <property type="term" value="C:membrane"/>
    <property type="evidence" value="ECO:0007669"/>
    <property type="project" value="UniProtKB-SubCell"/>
</dbReference>
<keyword evidence="11" id="KW-0503">Monooxygenase</keyword>
<accession>A0A0D0C846</accession>
<evidence type="ECO:0000256" key="7">
    <source>
        <dbReference type="ARBA" id="ARBA00022723"/>
    </source>
</evidence>
<dbReference type="OrthoDB" id="10029320at2759"/>
<dbReference type="HOGENOM" id="CLU_001570_5_11_1"/>
<proteinExistence type="inferred from homology"/>
<dbReference type="PANTHER" id="PTHR24305:SF166">
    <property type="entry name" value="CYTOCHROME P450 12A4, MITOCHONDRIAL-RELATED"/>
    <property type="match status" value="1"/>
</dbReference>
<dbReference type="Proteomes" id="UP000053593">
    <property type="component" value="Unassembled WGS sequence"/>
</dbReference>
<name>A0A0D0C846_9AGAR</name>
<keyword evidence="6 14" id="KW-0812">Transmembrane</keyword>
<dbReference type="InterPro" id="IPR050121">
    <property type="entry name" value="Cytochrome_P450_monoxygenase"/>
</dbReference>